<evidence type="ECO:0000313" key="2">
    <source>
        <dbReference type="Proteomes" id="UP000176420"/>
    </source>
</evidence>
<protein>
    <recommendedName>
        <fullName evidence="3">RND efflux pump membrane fusion protein barrel-sandwich domain-containing protein</fullName>
    </recommendedName>
</protein>
<sequence>MSTFIPKPKKKRFYKRWWFWLLVVVFLLVLVGLAVGQSVMKQQRLNKYNYLKDAVTVSKTTIEKTIATNAVMTADETTSLYLSAPAKIKELPVSVGEEVNKDEVLLKTDLETLKAPFDGRVLEINTHVDDLNMAAQPLIVLGYRSSHLEFFASDAEVLELVVGQTAHITVPSFNNGKDAYSGEVVFVDTKKFADPSALGSGGNSGYRVKITSGDMPEALTKIIGLSADVEIVTDQKTNILALPSGVVQTDDNNNEFVYLAPTVDEDFITKAEQTGKVTDVLTSKDITTGFVGDEYTEITSGLKEDEKVLLYFEPQNSTTPF</sequence>
<evidence type="ECO:0008006" key="3">
    <source>
        <dbReference type="Google" id="ProtNLM"/>
    </source>
</evidence>
<reference evidence="1 2" key="1">
    <citation type="journal article" date="2016" name="Nat. Commun.">
        <title>Thousands of microbial genomes shed light on interconnected biogeochemical processes in an aquifer system.</title>
        <authorList>
            <person name="Anantharaman K."/>
            <person name="Brown C.T."/>
            <person name="Hug L.A."/>
            <person name="Sharon I."/>
            <person name="Castelle C.J."/>
            <person name="Probst A.J."/>
            <person name="Thomas B.C."/>
            <person name="Singh A."/>
            <person name="Wilkins M.J."/>
            <person name="Karaoz U."/>
            <person name="Brodie E.L."/>
            <person name="Williams K.H."/>
            <person name="Hubbard S.S."/>
            <person name="Banfield J.F."/>
        </authorList>
    </citation>
    <scope>NUCLEOTIDE SEQUENCE [LARGE SCALE GENOMIC DNA]</scope>
</reference>
<dbReference type="InterPro" id="IPR011053">
    <property type="entry name" value="Single_hybrid_motif"/>
</dbReference>
<comment type="caution">
    <text evidence="1">The sequence shown here is derived from an EMBL/GenBank/DDBJ whole genome shotgun (WGS) entry which is preliminary data.</text>
</comment>
<dbReference type="AlphaFoldDB" id="A0A1G2BCI9"/>
<evidence type="ECO:0000313" key="1">
    <source>
        <dbReference type="EMBL" id="OGY86436.1"/>
    </source>
</evidence>
<accession>A0A1G2BCI9</accession>
<organism evidence="1 2">
    <name type="scientific">Candidatus Kerfeldbacteria bacterium RIFOXYB2_FULL_38_14</name>
    <dbReference type="NCBI Taxonomy" id="1798547"/>
    <lineage>
        <taxon>Bacteria</taxon>
        <taxon>Candidatus Kerfeldiibacteriota</taxon>
    </lineage>
</organism>
<gene>
    <name evidence="1" type="ORF">A2319_01290</name>
</gene>
<dbReference type="SUPFAM" id="SSF51230">
    <property type="entry name" value="Single hybrid motif"/>
    <property type="match status" value="1"/>
</dbReference>
<dbReference type="PANTHER" id="PTHR30469:SF33">
    <property type="entry name" value="SLR1207 PROTEIN"/>
    <property type="match status" value="1"/>
</dbReference>
<dbReference type="GO" id="GO:0015562">
    <property type="term" value="F:efflux transmembrane transporter activity"/>
    <property type="evidence" value="ECO:0007669"/>
    <property type="project" value="TreeGrafter"/>
</dbReference>
<dbReference type="Gene3D" id="2.40.50.100">
    <property type="match status" value="1"/>
</dbReference>
<dbReference type="GO" id="GO:1990281">
    <property type="term" value="C:efflux pump complex"/>
    <property type="evidence" value="ECO:0007669"/>
    <property type="project" value="TreeGrafter"/>
</dbReference>
<proteinExistence type="predicted"/>
<dbReference type="EMBL" id="MHKI01000020">
    <property type="protein sequence ID" value="OGY86436.1"/>
    <property type="molecule type" value="Genomic_DNA"/>
</dbReference>
<name>A0A1G2BCI9_9BACT</name>
<dbReference type="Proteomes" id="UP000176420">
    <property type="component" value="Unassembled WGS sequence"/>
</dbReference>
<dbReference type="PANTHER" id="PTHR30469">
    <property type="entry name" value="MULTIDRUG RESISTANCE PROTEIN MDTA"/>
    <property type="match status" value="1"/>
</dbReference>
<dbReference type="Gene3D" id="2.40.420.20">
    <property type="match status" value="1"/>
</dbReference>